<dbReference type="Pfam" id="PF14608">
    <property type="entry name" value="zf-CCCH_2"/>
    <property type="match status" value="2"/>
</dbReference>
<feature type="compositionally biased region" description="Low complexity" evidence="5">
    <location>
        <begin position="491"/>
        <end position="519"/>
    </location>
</feature>
<name>E6ZLI7_SPORE</name>
<dbReference type="Pfam" id="PF12796">
    <property type="entry name" value="Ank_2"/>
    <property type="match status" value="1"/>
</dbReference>
<feature type="region of interest" description="Disordered" evidence="5">
    <location>
        <begin position="491"/>
        <end position="784"/>
    </location>
</feature>
<dbReference type="EMBL" id="FQ311430">
    <property type="protein sequence ID" value="CBQ68190.1"/>
    <property type="molecule type" value="Genomic_DNA"/>
</dbReference>
<dbReference type="PANTHER" id="PTHR24198">
    <property type="entry name" value="ANKYRIN REPEAT AND PROTEIN KINASE DOMAIN-CONTAINING PROTEIN"/>
    <property type="match status" value="1"/>
</dbReference>
<feature type="repeat" description="ANK" evidence="3">
    <location>
        <begin position="34"/>
        <end position="60"/>
    </location>
</feature>
<feature type="domain" description="C3H1-type" evidence="6">
    <location>
        <begin position="436"/>
        <end position="463"/>
    </location>
</feature>
<gene>
    <name evidence="7" type="ORF">sr12056</name>
</gene>
<keyword evidence="2 3" id="KW-0040">ANK repeat</keyword>
<evidence type="ECO:0000313" key="8">
    <source>
        <dbReference type="Proteomes" id="UP000008867"/>
    </source>
</evidence>
<feature type="zinc finger region" description="C3H1-type" evidence="4">
    <location>
        <begin position="436"/>
        <end position="463"/>
    </location>
</feature>
<proteinExistence type="predicted"/>
<feature type="compositionally biased region" description="Low complexity" evidence="5">
    <location>
        <begin position="336"/>
        <end position="348"/>
    </location>
</feature>
<dbReference type="SUPFAM" id="SSF48403">
    <property type="entry name" value="Ankyrin repeat"/>
    <property type="match status" value="1"/>
</dbReference>
<evidence type="ECO:0000256" key="3">
    <source>
        <dbReference type="PROSITE-ProRule" id="PRU00023"/>
    </source>
</evidence>
<dbReference type="AlphaFoldDB" id="E6ZLI7"/>
<dbReference type="OrthoDB" id="20872at2759"/>
<dbReference type="GO" id="GO:0008270">
    <property type="term" value="F:zinc ion binding"/>
    <property type="evidence" value="ECO:0007669"/>
    <property type="project" value="UniProtKB-KW"/>
</dbReference>
<feature type="compositionally biased region" description="Low complexity" evidence="5">
    <location>
        <begin position="708"/>
        <end position="741"/>
    </location>
</feature>
<feature type="compositionally biased region" description="Basic and acidic residues" evidence="5">
    <location>
        <begin position="158"/>
        <end position="170"/>
    </location>
</feature>
<dbReference type="Proteomes" id="UP000008867">
    <property type="component" value="Chromosome 1"/>
</dbReference>
<sequence length="877" mass="88816">MTATLFQASQDGNVELVTSLLEEPSLDIDARDETGLTALHHAVRGNHIDVVSQLLAKGANAVEVAQDAALKHNPELASVINNALQHTQSASFQSAPVVDSHGGKQLPDGTVSYVQPPAYQGHAGMDVSMHPQHAALHHPMSQPMYPFQPQHAFFDPSHNPEHRDHAHKDSSSGSLPPPEVAKMIPCRFFPNCRYGDKCMFAHPVAMPASASNAGPVSPGQAPMFYQSPAYGYPAYGPPQHFYSMAPPMPIQYTHAGVPMPVHMPPPPHMAPAPHSAEHGDAYGNHFGVQSRPAFESNQLPEGEVESATNDSTQQVAAEASSSAAAPADADADANADKAAAPATEAAAAADEEPAKSSSSTAPAASSTNTTSFSAFMAHHATPFQPGPGAQNGVSVGADGSILNNSQTFTRGAKLARRGGASMGGSFGSRADFSKRSTERPACHFFARSACKHGEDCRFPHILPDGTDMRGPNAGRSGHSIEASRTINRALAAKSARGSANGSNANGAQSSQGASASAKNDTSSLPPAPTNVTVSTSPASAQTTITPADTEEASKASSTDKATSREDAAEQKPAANVNLPTSSATAAAAKKEQSNGAKATNVGGAAAAASSTPKASSSNAGASAKTDPKVDNAAHGKRAGASGAKAEEAKPAAAGNSNGDRVPASIPSKPLVNGNSNANNAAANRQNGAKPQPNGVQGGKGHQNQPSGARARSNQQNNSNSNNSNNNNGRANGQAGQNGAGQKKPVAQQRLPSADDFPALPNGHGPSAPSSSSTSAAAAAAAAPASNANGVIKANFSAILSAPAPVKKQPEPVKESEVAASDDKAAATPANDAEAKETKTSASEGETKSSAVPAAKANGAAAPMLDFAAVVQSNPVAV</sequence>
<feature type="compositionally biased region" description="Polar residues" evidence="5">
    <location>
        <begin position="306"/>
        <end position="315"/>
    </location>
</feature>
<dbReference type="HOGENOM" id="CLU_341660_0_0_1"/>
<evidence type="ECO:0000256" key="5">
    <source>
        <dbReference type="SAM" id="MobiDB-lite"/>
    </source>
</evidence>
<dbReference type="PROSITE" id="PS50297">
    <property type="entry name" value="ANK_REP_REGION"/>
    <property type="match status" value="1"/>
</dbReference>
<dbReference type="InterPro" id="IPR036770">
    <property type="entry name" value="Ankyrin_rpt-contain_sf"/>
</dbReference>
<evidence type="ECO:0000256" key="4">
    <source>
        <dbReference type="PROSITE-ProRule" id="PRU00723"/>
    </source>
</evidence>
<feature type="region of interest" description="Disordered" evidence="5">
    <location>
        <begin position="150"/>
        <end position="177"/>
    </location>
</feature>
<dbReference type="PROSITE" id="PS50088">
    <property type="entry name" value="ANK_REPEAT"/>
    <property type="match status" value="1"/>
</dbReference>
<keyword evidence="4" id="KW-0862">Zinc</keyword>
<dbReference type="InterPro" id="IPR000571">
    <property type="entry name" value="Znf_CCCH"/>
</dbReference>
<feature type="zinc finger region" description="C3H1-type" evidence="4">
    <location>
        <begin position="181"/>
        <end position="205"/>
    </location>
</feature>
<feature type="region of interest" description="Disordered" evidence="5">
    <location>
        <begin position="263"/>
        <end position="367"/>
    </location>
</feature>
<keyword evidence="8" id="KW-1185">Reference proteome</keyword>
<feature type="compositionally biased region" description="Low complexity" evidence="5">
    <location>
        <begin position="672"/>
        <end position="688"/>
    </location>
</feature>
<feature type="compositionally biased region" description="Low complexity" evidence="5">
    <location>
        <begin position="316"/>
        <end position="328"/>
    </location>
</feature>
<feature type="region of interest" description="Disordered" evidence="5">
    <location>
        <begin position="462"/>
        <end position="481"/>
    </location>
</feature>
<keyword evidence="4" id="KW-0863">Zinc-finger</keyword>
<accession>E6ZLI7</accession>
<dbReference type="InterPro" id="IPR002110">
    <property type="entry name" value="Ankyrin_rpt"/>
</dbReference>
<dbReference type="PANTHER" id="PTHR24198:SF165">
    <property type="entry name" value="ANKYRIN REPEAT-CONTAINING PROTEIN-RELATED"/>
    <property type="match status" value="1"/>
</dbReference>
<feature type="region of interest" description="Disordered" evidence="5">
    <location>
        <begin position="801"/>
        <end position="853"/>
    </location>
</feature>
<feature type="compositionally biased region" description="Polar residues" evidence="5">
    <location>
        <begin position="839"/>
        <end position="849"/>
    </location>
</feature>
<evidence type="ECO:0000256" key="1">
    <source>
        <dbReference type="ARBA" id="ARBA00022737"/>
    </source>
</evidence>
<dbReference type="GO" id="GO:0010468">
    <property type="term" value="P:regulation of gene expression"/>
    <property type="evidence" value="ECO:0007669"/>
    <property type="project" value="UniProtKB-ARBA"/>
</dbReference>
<feature type="compositionally biased region" description="Basic and acidic residues" evidence="5">
    <location>
        <begin position="807"/>
        <end position="824"/>
    </location>
</feature>
<feature type="compositionally biased region" description="Low complexity" evidence="5">
    <location>
        <begin position="355"/>
        <end position="367"/>
    </location>
</feature>
<dbReference type="VEuPathDB" id="FungiDB:sr12056"/>
<feature type="domain" description="C3H1-type" evidence="6">
    <location>
        <begin position="181"/>
        <end position="205"/>
    </location>
</feature>
<evidence type="ECO:0000259" key="6">
    <source>
        <dbReference type="PROSITE" id="PS50103"/>
    </source>
</evidence>
<dbReference type="eggNOG" id="ENOG502S4MW">
    <property type="taxonomic scope" value="Eukaryota"/>
</dbReference>
<feature type="compositionally biased region" description="Low complexity" evidence="5">
    <location>
        <begin position="765"/>
        <end position="784"/>
    </location>
</feature>
<protein>
    <recommendedName>
        <fullName evidence="6">C3H1-type domain-containing protein</fullName>
    </recommendedName>
</protein>
<evidence type="ECO:0000313" key="7">
    <source>
        <dbReference type="EMBL" id="CBQ68190.1"/>
    </source>
</evidence>
<feature type="compositionally biased region" description="Low complexity" evidence="5">
    <location>
        <begin position="595"/>
        <end position="623"/>
    </location>
</feature>
<dbReference type="SMART" id="SM00248">
    <property type="entry name" value="ANK"/>
    <property type="match status" value="1"/>
</dbReference>
<feature type="compositionally biased region" description="Polar residues" evidence="5">
    <location>
        <begin position="520"/>
        <end position="546"/>
    </location>
</feature>
<evidence type="ECO:0000256" key="2">
    <source>
        <dbReference type="ARBA" id="ARBA00023043"/>
    </source>
</evidence>
<dbReference type="Gene3D" id="1.25.40.20">
    <property type="entry name" value="Ankyrin repeat-containing domain"/>
    <property type="match status" value="1"/>
</dbReference>
<organism evidence="7 8">
    <name type="scientific">Sporisorium reilianum (strain SRZ2)</name>
    <name type="common">Maize head smut fungus</name>
    <dbReference type="NCBI Taxonomy" id="999809"/>
    <lineage>
        <taxon>Eukaryota</taxon>
        <taxon>Fungi</taxon>
        <taxon>Dikarya</taxon>
        <taxon>Basidiomycota</taxon>
        <taxon>Ustilaginomycotina</taxon>
        <taxon>Ustilaginomycetes</taxon>
        <taxon>Ustilaginales</taxon>
        <taxon>Ustilaginaceae</taxon>
        <taxon>Sporisorium</taxon>
    </lineage>
</organism>
<keyword evidence="4" id="KW-0479">Metal-binding</keyword>
<keyword evidence="1" id="KW-0677">Repeat</keyword>
<dbReference type="PROSITE" id="PS50103">
    <property type="entry name" value="ZF_C3H1"/>
    <property type="match status" value="2"/>
</dbReference>
<dbReference type="SMART" id="SM00356">
    <property type="entry name" value="ZnF_C3H1"/>
    <property type="match status" value="2"/>
</dbReference>
<reference evidence="7 8" key="1">
    <citation type="journal article" date="2010" name="Science">
        <title>Pathogenicity determinants in smut fungi revealed by genome comparison.</title>
        <authorList>
            <person name="Schirawski J."/>
            <person name="Mannhaupt G."/>
            <person name="Muench K."/>
            <person name="Brefort T."/>
            <person name="Schipper K."/>
            <person name="Doehlemann G."/>
            <person name="Di Stasio M."/>
            <person name="Roessel N."/>
            <person name="Mendoza-Mendoza A."/>
            <person name="Pester D."/>
            <person name="Mueller O."/>
            <person name="Winterberg B."/>
            <person name="Meyer E."/>
            <person name="Ghareeb H."/>
            <person name="Wollenberg T."/>
            <person name="Muensterkoetter M."/>
            <person name="Wong P."/>
            <person name="Walter M."/>
            <person name="Stukenbrock E."/>
            <person name="Gueldener U."/>
            <person name="Kahmann R."/>
        </authorList>
    </citation>
    <scope>NUCLEOTIDE SEQUENCE [LARGE SCALE GENOMIC DNA]</scope>
    <source>
        <strain evidence="8">SRZ2</strain>
    </source>
</reference>